<dbReference type="AlphaFoldDB" id="A0A8T7M7E0"/>
<evidence type="ECO:0000256" key="2">
    <source>
        <dbReference type="ARBA" id="ARBA00022475"/>
    </source>
</evidence>
<evidence type="ECO:0000256" key="6">
    <source>
        <dbReference type="ARBA" id="ARBA00022989"/>
    </source>
</evidence>
<keyword evidence="4 11" id="KW-0808">Transferase</keyword>
<feature type="transmembrane region" description="Helical" evidence="8">
    <location>
        <begin position="184"/>
        <end position="212"/>
    </location>
</feature>
<keyword evidence="7 8" id="KW-0472">Membrane</keyword>
<reference evidence="11" key="2">
    <citation type="journal article" date="2024" name="Nature">
        <title>Anoxygenic phototroph of the Chloroflexota uses a type I reaction centre.</title>
        <authorList>
            <person name="Tsuji J.M."/>
            <person name="Shaw N.A."/>
            <person name="Nagashima S."/>
            <person name="Venkiteswaran J.J."/>
            <person name="Schiff S.L."/>
            <person name="Watanabe T."/>
            <person name="Fukui M."/>
            <person name="Hanada S."/>
            <person name="Tank M."/>
            <person name="Neufeld J.D."/>
        </authorList>
    </citation>
    <scope>NUCLEOTIDE SEQUENCE</scope>
    <source>
        <strain evidence="11">L227-S17</strain>
    </source>
</reference>
<evidence type="ECO:0000256" key="4">
    <source>
        <dbReference type="ARBA" id="ARBA00022679"/>
    </source>
</evidence>
<dbReference type="EMBL" id="JACATZ010000003">
    <property type="protein sequence ID" value="NWJ47961.1"/>
    <property type="molecule type" value="Genomic_DNA"/>
</dbReference>
<feature type="transmembrane region" description="Helical" evidence="8">
    <location>
        <begin position="133"/>
        <end position="151"/>
    </location>
</feature>
<evidence type="ECO:0000256" key="8">
    <source>
        <dbReference type="SAM" id="Phobius"/>
    </source>
</evidence>
<dbReference type="InterPro" id="IPR038731">
    <property type="entry name" value="RgtA/B/C-like"/>
</dbReference>
<evidence type="ECO:0000313" key="10">
    <source>
        <dbReference type="EMBL" id="NWJ47961.1"/>
    </source>
</evidence>
<evidence type="ECO:0000313" key="12">
    <source>
        <dbReference type="Proteomes" id="UP000521676"/>
    </source>
</evidence>
<keyword evidence="5 8" id="KW-0812">Transmembrane</keyword>
<evidence type="ECO:0000313" key="13">
    <source>
        <dbReference type="Proteomes" id="UP001431572"/>
    </source>
</evidence>
<evidence type="ECO:0000313" key="11">
    <source>
        <dbReference type="EMBL" id="WJW69866.1"/>
    </source>
</evidence>
<protein>
    <submittedName>
        <fullName evidence="10">Glycosyltransferase family 39 protein</fullName>
        <ecNumber evidence="11">2.4.-.-</ecNumber>
    </submittedName>
</protein>
<evidence type="ECO:0000256" key="5">
    <source>
        <dbReference type="ARBA" id="ARBA00022692"/>
    </source>
</evidence>
<feature type="domain" description="Glycosyltransferase RgtA/B/C/D-like" evidence="9">
    <location>
        <begin position="85"/>
        <end position="242"/>
    </location>
</feature>
<feature type="transmembrane region" description="Helical" evidence="8">
    <location>
        <begin position="160"/>
        <end position="178"/>
    </location>
</feature>
<dbReference type="GO" id="GO:0016763">
    <property type="term" value="F:pentosyltransferase activity"/>
    <property type="evidence" value="ECO:0007669"/>
    <property type="project" value="TreeGrafter"/>
</dbReference>
<feature type="transmembrane region" description="Helical" evidence="8">
    <location>
        <begin position="308"/>
        <end position="325"/>
    </location>
</feature>
<dbReference type="Proteomes" id="UP000521676">
    <property type="component" value="Unassembled WGS sequence"/>
</dbReference>
<gene>
    <name evidence="10" type="ORF">HXX08_19070</name>
    <name evidence="11" type="ORF">OZ401_003496</name>
</gene>
<keyword evidence="3 11" id="KW-0328">Glycosyltransferase</keyword>
<evidence type="ECO:0000256" key="3">
    <source>
        <dbReference type="ARBA" id="ARBA00022676"/>
    </source>
</evidence>
<dbReference type="GO" id="GO:0009103">
    <property type="term" value="P:lipopolysaccharide biosynthetic process"/>
    <property type="evidence" value="ECO:0007669"/>
    <property type="project" value="UniProtKB-ARBA"/>
</dbReference>
<comment type="subcellular location">
    <subcellularLocation>
        <location evidence="1">Cell membrane</location>
        <topology evidence="1">Multi-pass membrane protein</topology>
    </subcellularLocation>
</comment>
<sequence>MDKRGSALPLVERTGTVIFGLFALSFLLRLLYALQLPSPGLDDPAYYIQVARSLYHNGNLDVSILWNFNPRFENVTHPGMEFWQPLSSFAIALSFLLFGDNLFAAQLPSLLAGSLLPPFAYLFARRLSLQNAAWVGVLAGALLVFSPLLAYQSTLPDSSMLYAVPVVVAFLLLTRPPLKPLTAFATGLLLGIAYLARTPALFAGLVWFMLLLPRLFGKRANHESWREAVFGAIGVAIPVGIWSLRNLLEFGYISSPAGTQTIFLFDYESLFNYSTPLNFQTWLEGGLGKIAMVRVEALLVAWRGTLDIMFIPSVIPAAIGLWLLARRFAGVRPAAFYTLLLFLGLPLIFGVASTNGSYYHSAGSCAPFLAVGEIYALQRFALWLSPHLKVASRSIYGFLLGFFLLASILWLATSAVSVVQTHRTETALFNEINIWLSQHPPVPVITNQPSTLNYVSGLPGIRLPANESLTTLLEVAHRYKAGYIVITERMGLYPALLQAPENKLFPLLYRSPKGDFEVYGIT</sequence>
<feature type="transmembrane region" description="Helical" evidence="8">
    <location>
        <begin position="224"/>
        <end position="244"/>
    </location>
</feature>
<dbReference type="PANTHER" id="PTHR33908">
    <property type="entry name" value="MANNOSYLTRANSFERASE YKCB-RELATED"/>
    <property type="match status" value="1"/>
</dbReference>
<dbReference type="InterPro" id="IPR050297">
    <property type="entry name" value="LipidA_mod_glycosyltrf_83"/>
</dbReference>
<feature type="transmembrane region" description="Helical" evidence="8">
    <location>
        <begin position="334"/>
        <end position="352"/>
    </location>
</feature>
<organism evidence="10 12">
    <name type="scientific">Candidatus Chlorohelix allophototropha</name>
    <dbReference type="NCBI Taxonomy" id="3003348"/>
    <lineage>
        <taxon>Bacteria</taxon>
        <taxon>Bacillati</taxon>
        <taxon>Chloroflexota</taxon>
        <taxon>Chloroflexia</taxon>
        <taxon>Candidatus Chloroheliales</taxon>
        <taxon>Candidatus Chloroheliaceae</taxon>
        <taxon>Candidatus Chlorohelix</taxon>
    </lineage>
</organism>
<name>A0A8T7M7E0_9CHLR</name>
<keyword evidence="13" id="KW-1185">Reference proteome</keyword>
<keyword evidence="2" id="KW-1003">Cell membrane</keyword>
<keyword evidence="6 8" id="KW-1133">Transmembrane helix</keyword>
<dbReference type="RefSeq" id="WP_341471738.1">
    <property type="nucleotide sequence ID" value="NZ_CP128400.1"/>
</dbReference>
<dbReference type="EC" id="2.4.-.-" evidence="11"/>
<reference evidence="10 12" key="1">
    <citation type="submission" date="2020-06" db="EMBL/GenBank/DDBJ databases">
        <title>Anoxygenic phototrophic Chloroflexota member uses a Type I reaction center.</title>
        <authorList>
            <person name="Tsuji J.M."/>
            <person name="Shaw N.A."/>
            <person name="Nagashima S."/>
            <person name="Venkiteswaran J."/>
            <person name="Schiff S.L."/>
            <person name="Hanada S."/>
            <person name="Tank M."/>
            <person name="Neufeld J.D."/>
        </authorList>
    </citation>
    <scope>NUCLEOTIDE SEQUENCE [LARGE SCALE GENOMIC DNA]</scope>
    <source>
        <strain evidence="10">L227-S17</strain>
    </source>
</reference>
<evidence type="ECO:0000259" key="9">
    <source>
        <dbReference type="Pfam" id="PF13231"/>
    </source>
</evidence>
<evidence type="ECO:0000256" key="7">
    <source>
        <dbReference type="ARBA" id="ARBA00023136"/>
    </source>
</evidence>
<feature type="transmembrane region" description="Helical" evidence="8">
    <location>
        <begin position="110"/>
        <end position="127"/>
    </location>
</feature>
<accession>A0A8T7M7E0</accession>
<dbReference type="GO" id="GO:0005886">
    <property type="term" value="C:plasma membrane"/>
    <property type="evidence" value="ECO:0007669"/>
    <property type="project" value="UniProtKB-SubCell"/>
</dbReference>
<proteinExistence type="predicted"/>
<dbReference type="EMBL" id="CP128400">
    <property type="protein sequence ID" value="WJW69866.1"/>
    <property type="molecule type" value="Genomic_DNA"/>
</dbReference>
<dbReference type="PANTHER" id="PTHR33908:SF11">
    <property type="entry name" value="MEMBRANE PROTEIN"/>
    <property type="match status" value="1"/>
</dbReference>
<feature type="transmembrane region" description="Helical" evidence="8">
    <location>
        <begin position="398"/>
        <end position="419"/>
    </location>
</feature>
<feature type="transmembrane region" description="Helical" evidence="8">
    <location>
        <begin position="358"/>
        <end position="377"/>
    </location>
</feature>
<dbReference type="Pfam" id="PF13231">
    <property type="entry name" value="PMT_2"/>
    <property type="match status" value="1"/>
</dbReference>
<evidence type="ECO:0000256" key="1">
    <source>
        <dbReference type="ARBA" id="ARBA00004651"/>
    </source>
</evidence>
<dbReference type="Proteomes" id="UP001431572">
    <property type="component" value="Chromosome 2"/>
</dbReference>